<dbReference type="PANTHER" id="PTHR43335:SF4">
    <property type="entry name" value="ABC TRANSPORTER, ATP-BINDING PROTEIN"/>
    <property type="match status" value="1"/>
</dbReference>
<dbReference type="GO" id="GO:0016887">
    <property type="term" value="F:ATP hydrolysis activity"/>
    <property type="evidence" value="ECO:0007669"/>
    <property type="project" value="InterPro"/>
</dbReference>
<dbReference type="InterPro" id="IPR003593">
    <property type="entry name" value="AAA+_ATPase"/>
</dbReference>
<dbReference type="AlphaFoldDB" id="A0A829RAS3"/>
<evidence type="ECO:0000256" key="2">
    <source>
        <dbReference type="ARBA" id="ARBA00022448"/>
    </source>
</evidence>
<dbReference type="Proteomes" id="UP000019251">
    <property type="component" value="Unassembled WGS sequence"/>
</dbReference>
<dbReference type="PANTHER" id="PTHR43335">
    <property type="entry name" value="ABC TRANSPORTER, ATP-BINDING PROTEIN"/>
    <property type="match status" value="1"/>
</dbReference>
<dbReference type="SUPFAM" id="SSF52540">
    <property type="entry name" value="P-loop containing nucleoside triphosphate hydrolases"/>
    <property type="match status" value="1"/>
</dbReference>
<reference evidence="6 7" key="1">
    <citation type="submission" date="2012-12" db="EMBL/GenBank/DDBJ databases">
        <title>Novel taxa of Listeriaceae from agricultural environments in the United States.</title>
        <authorList>
            <person name="den Bakker H.C."/>
            <person name="Allred A."/>
            <person name="Warchocki S."/>
            <person name="Wright E.M."/>
            <person name="Burrell A."/>
            <person name="Nightingale K.K."/>
            <person name="Kephart D."/>
            <person name="Wiedmann M."/>
        </authorList>
    </citation>
    <scope>NUCLEOTIDE SEQUENCE [LARGE SCALE GENOMIC DNA]</scope>
    <source>
        <strain evidence="6 7">FSL F6-1183</strain>
    </source>
</reference>
<dbReference type="PROSITE" id="PS50893">
    <property type="entry name" value="ABC_TRANSPORTER_2"/>
    <property type="match status" value="1"/>
</dbReference>
<sequence length="197" mass="21975">MQDITIHFEKKQITSVRGRNGSGKTMLFRAIAGLIKTSGSIEINGKKQLADGSFASDMGILLENPGFLDEFTGYKNLELLAMFDKPKKIIGTEIKRVLELVGLDHNDKRKYSKYSLGMKQRLGIAQAIAFQPSIILLDEPTNAIDEKGIEEMINLLLRIRDEGSTILVASHDATFLNRISDKTFVMESGRLREEQGS</sequence>
<comment type="similarity">
    <text evidence="1">Belongs to the ABC transporter superfamily.</text>
</comment>
<evidence type="ECO:0000313" key="6">
    <source>
        <dbReference type="EMBL" id="EUJ30337.1"/>
    </source>
</evidence>
<gene>
    <name evidence="6" type="ORF">LMUR_00595</name>
</gene>
<dbReference type="InterPro" id="IPR003439">
    <property type="entry name" value="ABC_transporter-like_ATP-bd"/>
</dbReference>
<name>A0A829RAS3_LISGR</name>
<keyword evidence="2" id="KW-0813">Transport</keyword>
<evidence type="ECO:0000256" key="3">
    <source>
        <dbReference type="ARBA" id="ARBA00022741"/>
    </source>
</evidence>
<feature type="domain" description="ABC transporter" evidence="5">
    <location>
        <begin position="1"/>
        <end position="197"/>
    </location>
</feature>
<keyword evidence="4" id="KW-0067">ATP-binding</keyword>
<dbReference type="GO" id="GO:0005524">
    <property type="term" value="F:ATP binding"/>
    <property type="evidence" value="ECO:0007669"/>
    <property type="project" value="UniProtKB-KW"/>
</dbReference>
<evidence type="ECO:0000256" key="1">
    <source>
        <dbReference type="ARBA" id="ARBA00005417"/>
    </source>
</evidence>
<dbReference type="InterPro" id="IPR017871">
    <property type="entry name" value="ABC_transporter-like_CS"/>
</dbReference>
<accession>A0A829RAS3</accession>
<evidence type="ECO:0000313" key="7">
    <source>
        <dbReference type="Proteomes" id="UP000019251"/>
    </source>
</evidence>
<dbReference type="EMBL" id="AODG01000003">
    <property type="protein sequence ID" value="EUJ30337.1"/>
    <property type="molecule type" value="Genomic_DNA"/>
</dbReference>
<dbReference type="PROSITE" id="PS00211">
    <property type="entry name" value="ABC_TRANSPORTER_1"/>
    <property type="match status" value="1"/>
</dbReference>
<dbReference type="InterPro" id="IPR027417">
    <property type="entry name" value="P-loop_NTPase"/>
</dbReference>
<evidence type="ECO:0000256" key="4">
    <source>
        <dbReference type="ARBA" id="ARBA00022840"/>
    </source>
</evidence>
<dbReference type="Pfam" id="PF00005">
    <property type="entry name" value="ABC_tran"/>
    <property type="match status" value="1"/>
</dbReference>
<dbReference type="SMART" id="SM00382">
    <property type="entry name" value="AAA"/>
    <property type="match status" value="1"/>
</dbReference>
<dbReference type="Gene3D" id="3.40.50.300">
    <property type="entry name" value="P-loop containing nucleotide triphosphate hydrolases"/>
    <property type="match status" value="1"/>
</dbReference>
<evidence type="ECO:0000259" key="5">
    <source>
        <dbReference type="PROSITE" id="PS50893"/>
    </source>
</evidence>
<proteinExistence type="inferred from homology"/>
<comment type="caution">
    <text evidence="6">The sequence shown here is derived from an EMBL/GenBank/DDBJ whole genome shotgun (WGS) entry which is preliminary data.</text>
</comment>
<keyword evidence="3" id="KW-0547">Nucleotide-binding</keyword>
<organism evidence="6 7">
    <name type="scientific">Listeria grayi FSL F6-1183</name>
    <dbReference type="NCBI Taxonomy" id="1265827"/>
    <lineage>
        <taxon>Bacteria</taxon>
        <taxon>Bacillati</taxon>
        <taxon>Bacillota</taxon>
        <taxon>Bacilli</taxon>
        <taxon>Bacillales</taxon>
        <taxon>Listeriaceae</taxon>
        <taxon>Listeria</taxon>
    </lineage>
</organism>
<protein>
    <submittedName>
        <fullName evidence="6">ABC transporter</fullName>
    </submittedName>
</protein>